<evidence type="ECO:0000313" key="1">
    <source>
        <dbReference type="EMBL" id="TDZ21465.1"/>
    </source>
</evidence>
<protein>
    <submittedName>
        <fullName evidence="1">Uncharacterized protein</fullName>
    </submittedName>
</protein>
<name>N4VS89_COLOR</name>
<reference evidence="2" key="1">
    <citation type="journal article" date="2013" name="New Phytol.">
        <title>Comparative genomic and transcriptomic analyses reveal the hemibiotrophic stage shift of Colletotrichum fungi.</title>
        <authorList>
            <person name="Gan P."/>
            <person name="Ikeda K."/>
            <person name="Irieda H."/>
            <person name="Narusaka M."/>
            <person name="O'Connell R.J."/>
            <person name="Narusaka Y."/>
            <person name="Takano Y."/>
            <person name="Kubo Y."/>
            <person name="Shirasu K."/>
        </authorList>
    </citation>
    <scope>NUCLEOTIDE SEQUENCE [LARGE SCALE GENOMIC DNA]</scope>
    <source>
        <strain evidence="2">104-T / ATCC 96160 / CBS 514.97 / LARS 414 / MAFF 240422</strain>
    </source>
</reference>
<sequence length="100" mass="10485">MHLKSLPVVAALAALYMVLGVQAAAECTVGEHKTANCCWGDRNGGSAACKRQRGGRLPKDEVNACETETANWCSTVNISKDKCAADCCDVKTGWGIPCPG</sequence>
<accession>N4VS89</accession>
<dbReference type="EMBL" id="AMCV02000014">
    <property type="protein sequence ID" value="TDZ21465.1"/>
    <property type="molecule type" value="Genomic_DNA"/>
</dbReference>
<dbReference type="Proteomes" id="UP000014480">
    <property type="component" value="Unassembled WGS sequence"/>
</dbReference>
<proteinExistence type="predicted"/>
<dbReference type="HOGENOM" id="CLU_175741_0_0_1"/>
<comment type="caution">
    <text evidence="1">The sequence shown here is derived from an EMBL/GenBank/DDBJ whole genome shotgun (WGS) entry which is preliminary data.</text>
</comment>
<reference evidence="2" key="2">
    <citation type="journal article" date="2019" name="Mol. Plant Microbe Interact.">
        <title>Genome sequence resources for four phytopathogenic fungi from the Colletotrichum orbiculare species complex.</title>
        <authorList>
            <person name="Gan P."/>
            <person name="Tsushima A."/>
            <person name="Narusaka M."/>
            <person name="Narusaka Y."/>
            <person name="Takano Y."/>
            <person name="Kubo Y."/>
            <person name="Shirasu K."/>
        </authorList>
    </citation>
    <scope>GENOME REANNOTATION</scope>
    <source>
        <strain evidence="2">104-T / ATCC 96160 / CBS 514.97 / LARS 414 / MAFF 240422</strain>
    </source>
</reference>
<evidence type="ECO:0000313" key="2">
    <source>
        <dbReference type="Proteomes" id="UP000014480"/>
    </source>
</evidence>
<dbReference type="AlphaFoldDB" id="N4VS89"/>
<dbReference type="OrthoDB" id="3446835at2759"/>
<gene>
    <name evidence="1" type="ORF">Cob_v005504</name>
</gene>
<organism evidence="1 2">
    <name type="scientific">Colletotrichum orbiculare (strain 104-T / ATCC 96160 / CBS 514.97 / LARS 414 / MAFF 240422)</name>
    <name type="common">Cucumber anthracnose fungus</name>
    <name type="synonym">Colletotrichum lagenarium</name>
    <dbReference type="NCBI Taxonomy" id="1213857"/>
    <lineage>
        <taxon>Eukaryota</taxon>
        <taxon>Fungi</taxon>
        <taxon>Dikarya</taxon>
        <taxon>Ascomycota</taxon>
        <taxon>Pezizomycotina</taxon>
        <taxon>Sordariomycetes</taxon>
        <taxon>Hypocreomycetidae</taxon>
        <taxon>Glomerellales</taxon>
        <taxon>Glomerellaceae</taxon>
        <taxon>Colletotrichum</taxon>
        <taxon>Colletotrichum orbiculare species complex</taxon>
    </lineage>
</organism>
<keyword evidence="2" id="KW-1185">Reference proteome</keyword>